<dbReference type="EMBL" id="PKUQ01000022">
    <property type="protein sequence ID" value="PLW77062.1"/>
    <property type="molecule type" value="Genomic_DNA"/>
</dbReference>
<dbReference type="RefSeq" id="WP_101534352.1">
    <property type="nucleotide sequence ID" value="NZ_JBFHIU010000113.1"/>
</dbReference>
<dbReference type="AlphaFoldDB" id="A0A2N5XRB5"/>
<reference evidence="1 2" key="1">
    <citation type="submission" date="2018-01" db="EMBL/GenBank/DDBJ databases">
        <title>The draft genome sequence of Cohaesibacter sp. H1304.</title>
        <authorList>
            <person name="Wang N.-N."/>
            <person name="Du Z.-J."/>
        </authorList>
    </citation>
    <scope>NUCLEOTIDE SEQUENCE [LARGE SCALE GENOMIC DNA]</scope>
    <source>
        <strain evidence="1 2">H1304</strain>
    </source>
</reference>
<organism evidence="1 2">
    <name type="scientific">Cohaesibacter celericrescens</name>
    <dbReference type="NCBI Taxonomy" id="2067669"/>
    <lineage>
        <taxon>Bacteria</taxon>
        <taxon>Pseudomonadati</taxon>
        <taxon>Pseudomonadota</taxon>
        <taxon>Alphaproteobacteria</taxon>
        <taxon>Hyphomicrobiales</taxon>
        <taxon>Cohaesibacteraceae</taxon>
    </lineage>
</organism>
<evidence type="ECO:0000313" key="2">
    <source>
        <dbReference type="Proteomes" id="UP000234881"/>
    </source>
</evidence>
<keyword evidence="2" id="KW-1185">Reference proteome</keyword>
<evidence type="ECO:0008006" key="3">
    <source>
        <dbReference type="Google" id="ProtNLM"/>
    </source>
</evidence>
<gene>
    <name evidence="1" type="ORF">C0081_13570</name>
</gene>
<dbReference type="OrthoDB" id="7107863at2"/>
<proteinExistence type="predicted"/>
<dbReference type="InterPro" id="IPR011008">
    <property type="entry name" value="Dimeric_a/b-barrel"/>
</dbReference>
<accession>A0A2N5XRB5</accession>
<name>A0A2N5XRB5_9HYPH</name>
<dbReference type="SUPFAM" id="SSF54909">
    <property type="entry name" value="Dimeric alpha+beta barrel"/>
    <property type="match status" value="1"/>
</dbReference>
<dbReference type="Proteomes" id="UP000234881">
    <property type="component" value="Unassembled WGS sequence"/>
</dbReference>
<sequence>MLTRSAIFQGTIHPGKEEAFFDLVENRLLPIWQRMPGAQAVRLFRPIAKDDAAPQVLFVQQIDYPDLTAIDIALASPVRDEAVAASDALYQLFDGHHYHYIFEKLTD</sequence>
<evidence type="ECO:0000313" key="1">
    <source>
        <dbReference type="EMBL" id="PLW77062.1"/>
    </source>
</evidence>
<comment type="caution">
    <text evidence="1">The sequence shown here is derived from an EMBL/GenBank/DDBJ whole genome shotgun (WGS) entry which is preliminary data.</text>
</comment>
<dbReference type="Gene3D" id="3.30.70.100">
    <property type="match status" value="1"/>
</dbReference>
<protein>
    <recommendedName>
        <fullName evidence="3">Ethyl tert-butyl ether degradation EthD</fullName>
    </recommendedName>
</protein>